<feature type="transmembrane region" description="Helical" evidence="1">
    <location>
        <begin position="46"/>
        <end position="72"/>
    </location>
</feature>
<keyword evidence="1" id="KW-1133">Transmembrane helix</keyword>
<proteinExistence type="predicted"/>
<accession>A0AAD1M2W0</accession>
<dbReference type="RefSeq" id="WP_197904874.1">
    <property type="nucleotide sequence ID" value="NZ_AP022314.1"/>
</dbReference>
<keyword evidence="1" id="KW-0472">Membrane</keyword>
<protein>
    <recommendedName>
        <fullName evidence="4">Transmembrane protein</fullName>
    </recommendedName>
</protein>
<reference evidence="2 3" key="1">
    <citation type="submission" date="2019-12" db="EMBL/GenBank/DDBJ databases">
        <title>Complete genome sequence of Mycolicibacterium xenopi str. JCM15661T.</title>
        <authorList>
            <person name="Yoshida M."/>
            <person name="Fukano H."/>
            <person name="Asakura T."/>
            <person name="Hoshino Y."/>
        </authorList>
    </citation>
    <scope>NUCLEOTIDE SEQUENCE [LARGE SCALE GENOMIC DNA]</scope>
    <source>
        <strain evidence="2 3">JCM 15661T</strain>
    </source>
</reference>
<dbReference type="Proteomes" id="UP000464624">
    <property type="component" value="Chromosome"/>
</dbReference>
<name>A0AAD1M2W0_MYCXE</name>
<dbReference type="AlphaFoldDB" id="A0AAD1M2W0"/>
<gene>
    <name evidence="2" type="ORF">MYXE_40970</name>
</gene>
<organism evidence="2 3">
    <name type="scientific">Mycobacterium xenopi</name>
    <dbReference type="NCBI Taxonomy" id="1789"/>
    <lineage>
        <taxon>Bacteria</taxon>
        <taxon>Bacillati</taxon>
        <taxon>Actinomycetota</taxon>
        <taxon>Actinomycetes</taxon>
        <taxon>Mycobacteriales</taxon>
        <taxon>Mycobacteriaceae</taxon>
        <taxon>Mycobacterium</taxon>
    </lineage>
</organism>
<feature type="transmembrane region" description="Helical" evidence="1">
    <location>
        <begin position="84"/>
        <end position="105"/>
    </location>
</feature>
<evidence type="ECO:0008006" key="4">
    <source>
        <dbReference type="Google" id="ProtNLM"/>
    </source>
</evidence>
<sequence>MSSAELMTSAWPLAFLFLVETLWLLERLGLAFFAAGLRGLAVRTPVLFVVVPALVAFAVLVVVFLAAVLVFVRVPALTRLLTGVLLDELFALALLVSFALALPAFA</sequence>
<evidence type="ECO:0000256" key="1">
    <source>
        <dbReference type="SAM" id="Phobius"/>
    </source>
</evidence>
<evidence type="ECO:0000313" key="3">
    <source>
        <dbReference type="Proteomes" id="UP000464624"/>
    </source>
</evidence>
<feature type="transmembrane region" description="Helical" evidence="1">
    <location>
        <begin position="6"/>
        <end position="25"/>
    </location>
</feature>
<dbReference type="KEGG" id="mxe:MYXE_40970"/>
<evidence type="ECO:0000313" key="2">
    <source>
        <dbReference type="EMBL" id="BBU24307.1"/>
    </source>
</evidence>
<keyword evidence="1" id="KW-0812">Transmembrane</keyword>
<dbReference type="EMBL" id="AP022314">
    <property type="protein sequence ID" value="BBU24307.1"/>
    <property type="molecule type" value="Genomic_DNA"/>
</dbReference>